<organism evidence="1 2">
    <name type="scientific">Teladorsagia circumcincta</name>
    <name type="common">Brown stomach worm</name>
    <name type="synonym">Ostertagia circumcincta</name>
    <dbReference type="NCBI Taxonomy" id="45464"/>
    <lineage>
        <taxon>Eukaryota</taxon>
        <taxon>Metazoa</taxon>
        <taxon>Ecdysozoa</taxon>
        <taxon>Nematoda</taxon>
        <taxon>Chromadorea</taxon>
        <taxon>Rhabditida</taxon>
        <taxon>Rhabditina</taxon>
        <taxon>Rhabditomorpha</taxon>
        <taxon>Strongyloidea</taxon>
        <taxon>Trichostrongylidae</taxon>
        <taxon>Teladorsagia</taxon>
    </lineage>
</organism>
<protein>
    <submittedName>
        <fullName evidence="1">Uncharacterized protein</fullName>
    </submittedName>
</protein>
<proteinExistence type="predicted"/>
<reference evidence="1 2" key="1">
    <citation type="submission" date="2015-09" db="EMBL/GenBank/DDBJ databases">
        <title>Draft genome of the parasitic nematode Teladorsagia circumcincta isolate WARC Sus (inbred).</title>
        <authorList>
            <person name="Mitreva M."/>
        </authorList>
    </citation>
    <scope>NUCLEOTIDE SEQUENCE [LARGE SCALE GENOMIC DNA]</scope>
    <source>
        <strain evidence="1 2">S</strain>
    </source>
</reference>
<gene>
    <name evidence="1" type="ORF">TELCIR_07883</name>
</gene>
<evidence type="ECO:0000313" key="1">
    <source>
        <dbReference type="EMBL" id="PIO70270.1"/>
    </source>
</evidence>
<dbReference type="OrthoDB" id="432483at2759"/>
<sequence length="177" mass="19018">MHAADGFLGVLELSTAKLFLPELRNPMGTGGKKYVGGPARALQSTKGIDVEVEEAPADRGQGKEIVQVMRVGRKAKCGLVAETASTPRSPTDKKNQPKWATAAAQRFLRVVDCFALCFKPGSMTTGCERAGLLDGVNRQVTEDRVLSLGADVLPEYKLQPTRIHHCTIVHYSATGAL</sequence>
<accession>A0A2G9ULA5</accession>
<dbReference type="Proteomes" id="UP000230423">
    <property type="component" value="Unassembled WGS sequence"/>
</dbReference>
<name>A0A2G9ULA5_TELCI</name>
<dbReference type="AlphaFoldDB" id="A0A2G9ULA5"/>
<evidence type="ECO:0000313" key="2">
    <source>
        <dbReference type="Proteomes" id="UP000230423"/>
    </source>
</evidence>
<dbReference type="EMBL" id="KZ346331">
    <property type="protein sequence ID" value="PIO70270.1"/>
    <property type="molecule type" value="Genomic_DNA"/>
</dbReference>
<keyword evidence="2" id="KW-1185">Reference proteome</keyword>